<dbReference type="PROSITE" id="PS01124">
    <property type="entry name" value="HTH_ARAC_FAMILY_2"/>
    <property type="match status" value="1"/>
</dbReference>
<name>A0A518BAY0_9BACT</name>
<dbReference type="PROSITE" id="PS00041">
    <property type="entry name" value="HTH_ARAC_FAMILY_1"/>
    <property type="match status" value="1"/>
</dbReference>
<keyword evidence="3" id="KW-0804">Transcription</keyword>
<evidence type="ECO:0000313" key="6">
    <source>
        <dbReference type="Proteomes" id="UP000317093"/>
    </source>
</evidence>
<dbReference type="PANTHER" id="PTHR43280">
    <property type="entry name" value="ARAC-FAMILY TRANSCRIPTIONAL REGULATOR"/>
    <property type="match status" value="1"/>
</dbReference>
<dbReference type="GO" id="GO:0008168">
    <property type="term" value="F:methyltransferase activity"/>
    <property type="evidence" value="ECO:0007669"/>
    <property type="project" value="UniProtKB-KW"/>
</dbReference>
<dbReference type="CDD" id="cd06976">
    <property type="entry name" value="cupin_MtlR-like_N"/>
    <property type="match status" value="1"/>
</dbReference>
<dbReference type="InterPro" id="IPR018062">
    <property type="entry name" value="HTH_AraC-typ_CS"/>
</dbReference>
<dbReference type="OrthoDB" id="9778008at2"/>
<dbReference type="SMART" id="SM00342">
    <property type="entry name" value="HTH_ARAC"/>
    <property type="match status" value="1"/>
</dbReference>
<dbReference type="SUPFAM" id="SSF51182">
    <property type="entry name" value="RmlC-like cupins"/>
    <property type="match status" value="1"/>
</dbReference>
<keyword evidence="2" id="KW-0238">DNA-binding</keyword>
<dbReference type="GO" id="GO:0043565">
    <property type="term" value="F:sequence-specific DNA binding"/>
    <property type="evidence" value="ECO:0007669"/>
    <property type="project" value="InterPro"/>
</dbReference>
<evidence type="ECO:0000256" key="1">
    <source>
        <dbReference type="ARBA" id="ARBA00023015"/>
    </source>
</evidence>
<keyword evidence="6" id="KW-1185">Reference proteome</keyword>
<dbReference type="KEGG" id="knv:Pan216_49860"/>
<dbReference type="InterPro" id="IPR009057">
    <property type="entry name" value="Homeodomain-like_sf"/>
</dbReference>
<dbReference type="SUPFAM" id="SSF46689">
    <property type="entry name" value="Homeodomain-like"/>
    <property type="match status" value="2"/>
</dbReference>
<dbReference type="RefSeq" id="WP_145262049.1">
    <property type="nucleotide sequence ID" value="NZ_CP036279.1"/>
</dbReference>
<accession>A0A518BAY0</accession>
<dbReference type="InterPro" id="IPR018060">
    <property type="entry name" value="HTH_AraC"/>
</dbReference>
<keyword evidence="5" id="KW-0808">Transferase</keyword>
<gene>
    <name evidence="5" type="primary">adaA</name>
    <name evidence="5" type="ORF">Pan216_49860</name>
</gene>
<dbReference type="EMBL" id="CP036279">
    <property type="protein sequence ID" value="QDU64097.1"/>
    <property type="molecule type" value="Genomic_DNA"/>
</dbReference>
<dbReference type="Pfam" id="PF12833">
    <property type="entry name" value="HTH_18"/>
    <property type="match status" value="1"/>
</dbReference>
<dbReference type="InterPro" id="IPR011051">
    <property type="entry name" value="RmlC_Cupin_sf"/>
</dbReference>
<dbReference type="AlphaFoldDB" id="A0A518BAY0"/>
<evidence type="ECO:0000259" key="4">
    <source>
        <dbReference type="PROSITE" id="PS01124"/>
    </source>
</evidence>
<dbReference type="GO" id="GO:0032259">
    <property type="term" value="P:methylation"/>
    <property type="evidence" value="ECO:0007669"/>
    <property type="project" value="UniProtKB-KW"/>
</dbReference>
<evidence type="ECO:0000256" key="2">
    <source>
        <dbReference type="ARBA" id="ARBA00023125"/>
    </source>
</evidence>
<evidence type="ECO:0000256" key="3">
    <source>
        <dbReference type="ARBA" id="ARBA00023163"/>
    </source>
</evidence>
<dbReference type="GO" id="GO:0003700">
    <property type="term" value="F:DNA-binding transcription factor activity"/>
    <property type="evidence" value="ECO:0007669"/>
    <property type="project" value="InterPro"/>
</dbReference>
<organism evidence="5 6">
    <name type="scientific">Kolteria novifilia</name>
    <dbReference type="NCBI Taxonomy" id="2527975"/>
    <lineage>
        <taxon>Bacteria</taxon>
        <taxon>Pseudomonadati</taxon>
        <taxon>Planctomycetota</taxon>
        <taxon>Planctomycetia</taxon>
        <taxon>Kolteriales</taxon>
        <taxon>Kolteriaceae</taxon>
        <taxon>Kolteria</taxon>
    </lineage>
</organism>
<dbReference type="EC" id="2.1.1.-" evidence="5"/>
<reference evidence="5 6" key="1">
    <citation type="submission" date="2019-02" db="EMBL/GenBank/DDBJ databases">
        <title>Deep-cultivation of Planctomycetes and their phenomic and genomic characterization uncovers novel biology.</title>
        <authorList>
            <person name="Wiegand S."/>
            <person name="Jogler M."/>
            <person name="Boedeker C."/>
            <person name="Pinto D."/>
            <person name="Vollmers J."/>
            <person name="Rivas-Marin E."/>
            <person name="Kohn T."/>
            <person name="Peeters S.H."/>
            <person name="Heuer A."/>
            <person name="Rast P."/>
            <person name="Oberbeckmann S."/>
            <person name="Bunk B."/>
            <person name="Jeske O."/>
            <person name="Meyerdierks A."/>
            <person name="Storesund J.E."/>
            <person name="Kallscheuer N."/>
            <person name="Luecker S."/>
            <person name="Lage O.M."/>
            <person name="Pohl T."/>
            <person name="Merkel B.J."/>
            <person name="Hornburger P."/>
            <person name="Mueller R.-W."/>
            <person name="Bruemmer F."/>
            <person name="Labrenz M."/>
            <person name="Spormann A.M."/>
            <person name="Op den Camp H."/>
            <person name="Overmann J."/>
            <person name="Amann R."/>
            <person name="Jetten M.S.M."/>
            <person name="Mascher T."/>
            <person name="Medema M.H."/>
            <person name="Devos D.P."/>
            <person name="Kaster A.-K."/>
            <person name="Ovreas L."/>
            <person name="Rohde M."/>
            <person name="Galperin M.Y."/>
            <person name="Jogler C."/>
        </authorList>
    </citation>
    <scope>NUCLEOTIDE SEQUENCE [LARGE SCALE GENOMIC DNA]</scope>
    <source>
        <strain evidence="5 6">Pan216</strain>
    </source>
</reference>
<keyword evidence="1" id="KW-0805">Transcription regulation</keyword>
<evidence type="ECO:0000313" key="5">
    <source>
        <dbReference type="EMBL" id="QDU64097.1"/>
    </source>
</evidence>
<protein>
    <submittedName>
        <fullName evidence="5">Bifunctional transcriptional activator/DNA repair enzyme AdaA</fullName>
        <ecNumber evidence="5">2.1.1.-</ecNumber>
    </submittedName>
</protein>
<dbReference type="PANTHER" id="PTHR43280:SF27">
    <property type="entry name" value="TRANSCRIPTIONAL REGULATOR MTLR"/>
    <property type="match status" value="1"/>
</dbReference>
<keyword evidence="5" id="KW-0489">Methyltransferase</keyword>
<sequence length="291" mass="33671">MRATIEKVEPPESSSFRLRERRESAFAFYWHFHPEFELTYIDRSRGRRFVGDSIEDYADADLVLLGPNLPHAWCSDGSRGQTAEHVARFVQFDRAFLGEDFFERPELAACRRLLERSARGLCFQGPLRQRIGKRLAAMEKLGPLPRITALLEILDELAHVCRIRELSSPGFQPRLDQRSQRRIDAVCRWINDRFREPLTQTEAARRCHLSPAGFSRFFKRATGKTFVGYVNDLRVGWACRELVESDNAITRVAFAAGFANMANFHRRFQERVGKSPREFRKEHQRGPSGVV</sequence>
<dbReference type="Gene3D" id="1.10.10.60">
    <property type="entry name" value="Homeodomain-like"/>
    <property type="match status" value="2"/>
</dbReference>
<dbReference type="Proteomes" id="UP000317093">
    <property type="component" value="Chromosome"/>
</dbReference>
<proteinExistence type="predicted"/>
<feature type="domain" description="HTH araC/xylS-type" evidence="4">
    <location>
        <begin position="184"/>
        <end position="282"/>
    </location>
</feature>